<evidence type="ECO:0000313" key="2">
    <source>
        <dbReference type="EMBL" id="MEQ2289766.1"/>
    </source>
</evidence>
<name>A0ABV0Y7U1_9TELE</name>
<keyword evidence="3" id="KW-1185">Reference proteome</keyword>
<dbReference type="Proteomes" id="UP001469553">
    <property type="component" value="Unassembled WGS sequence"/>
</dbReference>
<sequence length="123" mass="13948">MFMKDPVWQRCTDYCLTGLLCHTLVRMWINHMNAKVVAHVLGTSVCGASSSSDSICSQHFLNVLQTFGSESSKSYGCPCIFSLIRLDDKSNNYFKNHLLWLSLLVEDISYVLILCIILFICCQ</sequence>
<proteinExistence type="predicted"/>
<keyword evidence="1" id="KW-1133">Transmembrane helix</keyword>
<dbReference type="EMBL" id="JAHRIP010024650">
    <property type="protein sequence ID" value="MEQ2289766.1"/>
    <property type="molecule type" value="Genomic_DNA"/>
</dbReference>
<comment type="caution">
    <text evidence="2">The sequence shown here is derived from an EMBL/GenBank/DDBJ whole genome shotgun (WGS) entry which is preliminary data.</text>
</comment>
<feature type="transmembrane region" description="Helical" evidence="1">
    <location>
        <begin position="98"/>
        <end position="120"/>
    </location>
</feature>
<keyword evidence="1" id="KW-0812">Transmembrane</keyword>
<reference evidence="2 3" key="1">
    <citation type="submission" date="2021-06" db="EMBL/GenBank/DDBJ databases">
        <authorList>
            <person name="Palmer J.M."/>
        </authorList>
    </citation>
    <scope>NUCLEOTIDE SEQUENCE [LARGE SCALE GENOMIC DNA]</scope>
    <source>
        <strain evidence="2 3">AS_MEX2019</strain>
        <tissue evidence="2">Muscle</tissue>
    </source>
</reference>
<keyword evidence="1" id="KW-0472">Membrane</keyword>
<evidence type="ECO:0000313" key="3">
    <source>
        <dbReference type="Proteomes" id="UP001469553"/>
    </source>
</evidence>
<gene>
    <name evidence="2" type="ORF">AMECASPLE_036568</name>
</gene>
<accession>A0ABV0Y7U1</accession>
<protein>
    <submittedName>
        <fullName evidence="2">Uncharacterized protein</fullName>
    </submittedName>
</protein>
<organism evidence="2 3">
    <name type="scientific">Ameca splendens</name>
    <dbReference type="NCBI Taxonomy" id="208324"/>
    <lineage>
        <taxon>Eukaryota</taxon>
        <taxon>Metazoa</taxon>
        <taxon>Chordata</taxon>
        <taxon>Craniata</taxon>
        <taxon>Vertebrata</taxon>
        <taxon>Euteleostomi</taxon>
        <taxon>Actinopterygii</taxon>
        <taxon>Neopterygii</taxon>
        <taxon>Teleostei</taxon>
        <taxon>Neoteleostei</taxon>
        <taxon>Acanthomorphata</taxon>
        <taxon>Ovalentaria</taxon>
        <taxon>Atherinomorphae</taxon>
        <taxon>Cyprinodontiformes</taxon>
        <taxon>Goodeidae</taxon>
        <taxon>Ameca</taxon>
    </lineage>
</organism>
<evidence type="ECO:0000256" key="1">
    <source>
        <dbReference type="SAM" id="Phobius"/>
    </source>
</evidence>